<keyword evidence="3" id="KW-0624">Polysaccharide degradation</keyword>
<keyword evidence="2" id="KW-0378">Hydrolase</keyword>
<feature type="domain" description="Fibronectin type-III" evidence="5">
    <location>
        <begin position="1740"/>
        <end position="1829"/>
    </location>
</feature>
<dbReference type="Proteomes" id="UP000283374">
    <property type="component" value="Unassembled WGS sequence"/>
</dbReference>
<dbReference type="Pfam" id="PF17892">
    <property type="entry name" value="Cadherin_5"/>
    <property type="match status" value="1"/>
</dbReference>
<proteinExistence type="predicted"/>
<dbReference type="InterPro" id="IPR036116">
    <property type="entry name" value="FN3_sf"/>
</dbReference>
<evidence type="ECO:0000256" key="4">
    <source>
        <dbReference type="SAM" id="MobiDB-lite"/>
    </source>
</evidence>
<dbReference type="Pfam" id="PF00041">
    <property type="entry name" value="fn3"/>
    <property type="match status" value="4"/>
</dbReference>
<feature type="domain" description="Fibronectin type-III" evidence="5">
    <location>
        <begin position="1558"/>
        <end position="1643"/>
    </location>
</feature>
<dbReference type="NCBIfam" id="NF012211">
    <property type="entry name" value="tand_rpt_95"/>
    <property type="match status" value="1"/>
</dbReference>
<feature type="compositionally biased region" description="Acidic residues" evidence="4">
    <location>
        <begin position="351"/>
        <end position="368"/>
    </location>
</feature>
<dbReference type="GO" id="GO:0000272">
    <property type="term" value="P:polysaccharide catabolic process"/>
    <property type="evidence" value="ECO:0007669"/>
    <property type="project" value="UniProtKB-KW"/>
</dbReference>
<dbReference type="CDD" id="cd00063">
    <property type="entry name" value="FN3"/>
    <property type="match status" value="4"/>
</dbReference>
<feature type="region of interest" description="Disordered" evidence="4">
    <location>
        <begin position="343"/>
        <end position="370"/>
    </location>
</feature>
<keyword evidence="3" id="KW-0119">Carbohydrate metabolism</keyword>
<dbReference type="InterPro" id="IPR050964">
    <property type="entry name" value="Striated_Muscle_Regulatory"/>
</dbReference>
<feature type="compositionally biased region" description="Polar residues" evidence="4">
    <location>
        <begin position="1727"/>
        <end position="1748"/>
    </location>
</feature>
<feature type="domain" description="Fibronectin type-III" evidence="5">
    <location>
        <begin position="1937"/>
        <end position="2034"/>
    </location>
</feature>
<feature type="domain" description="Fibronectin type-III" evidence="5">
    <location>
        <begin position="1467"/>
        <end position="1557"/>
    </location>
</feature>
<evidence type="ECO:0000256" key="1">
    <source>
        <dbReference type="ARBA" id="ARBA00022737"/>
    </source>
</evidence>
<feature type="region of interest" description="Disordered" evidence="4">
    <location>
        <begin position="1722"/>
        <end position="1748"/>
    </location>
</feature>
<evidence type="ECO:0000256" key="3">
    <source>
        <dbReference type="ARBA" id="ARBA00023326"/>
    </source>
</evidence>
<feature type="compositionally biased region" description="Pro residues" evidence="4">
    <location>
        <begin position="2029"/>
        <end position="2039"/>
    </location>
</feature>
<accession>A0A413RHJ9</accession>
<dbReference type="PROSITE" id="PS50853">
    <property type="entry name" value="FN3"/>
    <property type="match status" value="6"/>
</dbReference>
<evidence type="ECO:0000256" key="2">
    <source>
        <dbReference type="ARBA" id="ARBA00023295"/>
    </source>
</evidence>
<organism evidence="6 7">
    <name type="scientific">Cellulomonas rhizosphaerae</name>
    <dbReference type="NCBI Taxonomy" id="2293719"/>
    <lineage>
        <taxon>Bacteria</taxon>
        <taxon>Bacillati</taxon>
        <taxon>Actinomycetota</taxon>
        <taxon>Actinomycetes</taxon>
        <taxon>Micrococcales</taxon>
        <taxon>Cellulomonadaceae</taxon>
        <taxon>Cellulomonas</taxon>
    </lineage>
</organism>
<feature type="domain" description="Fibronectin type-III" evidence="5">
    <location>
        <begin position="1644"/>
        <end position="1738"/>
    </location>
</feature>
<feature type="compositionally biased region" description="Low complexity" evidence="4">
    <location>
        <begin position="1628"/>
        <end position="1637"/>
    </location>
</feature>
<dbReference type="EMBL" id="QWKP01000222">
    <property type="protein sequence ID" value="RHA37596.1"/>
    <property type="molecule type" value="Genomic_DNA"/>
</dbReference>
<evidence type="ECO:0000313" key="7">
    <source>
        <dbReference type="Proteomes" id="UP000283374"/>
    </source>
</evidence>
<feature type="region of interest" description="Disordered" evidence="4">
    <location>
        <begin position="2008"/>
        <end position="2039"/>
    </location>
</feature>
<feature type="domain" description="Fibronectin type-III" evidence="5">
    <location>
        <begin position="1830"/>
        <end position="1936"/>
    </location>
</feature>
<dbReference type="SUPFAM" id="SSF49265">
    <property type="entry name" value="Fibronectin type III"/>
    <property type="match status" value="4"/>
</dbReference>
<dbReference type="GO" id="GO:0016798">
    <property type="term" value="F:hydrolase activity, acting on glycosyl bonds"/>
    <property type="evidence" value="ECO:0007669"/>
    <property type="project" value="UniProtKB-KW"/>
</dbReference>
<dbReference type="PANTHER" id="PTHR13817:SF151">
    <property type="entry name" value="TITIN"/>
    <property type="match status" value="1"/>
</dbReference>
<name>A0A413RHJ9_9CELL</name>
<evidence type="ECO:0000259" key="5">
    <source>
        <dbReference type="PROSITE" id="PS50853"/>
    </source>
</evidence>
<evidence type="ECO:0000313" key="6">
    <source>
        <dbReference type="EMBL" id="RHA37596.1"/>
    </source>
</evidence>
<gene>
    <name evidence="6" type="ORF">D1825_17185</name>
</gene>
<dbReference type="InterPro" id="IPR003961">
    <property type="entry name" value="FN3_dom"/>
</dbReference>
<dbReference type="InterPro" id="IPR041690">
    <property type="entry name" value="Cadherin_5"/>
</dbReference>
<reference evidence="6 7" key="1">
    <citation type="submission" date="2018-08" db="EMBL/GenBank/DDBJ databases">
        <title>Cellulomonas rhizosphaerae sp. nov., a novel actinomycete isolated from soil.</title>
        <authorList>
            <person name="Tian Y."/>
        </authorList>
    </citation>
    <scope>NUCLEOTIDE SEQUENCE [LARGE SCALE GENOMIC DNA]</scope>
    <source>
        <strain evidence="6 7">NEAU-TCZ24</strain>
    </source>
</reference>
<protein>
    <submittedName>
        <fullName evidence="6">Tandem-95 repeat protein</fullName>
    </submittedName>
</protein>
<dbReference type="Gene3D" id="2.60.40.10">
    <property type="entry name" value="Immunoglobulins"/>
    <property type="match status" value="6"/>
</dbReference>
<sequence length="2039" mass="210380">MRAVRWPRLRQRVTTAAAVVTVPVLVAVLALVNQGFPLAKVDLNDGSVWVTATSQLKLGRYNVPVEELNAGLVTAGSTFDVLQDGGDVVLTQPDGFAVVDPATVTLGAQVAAPGADKNVSMAAGVVSVVGTDGGLYVRTLGSLEGLRVGTDAPDVALGEGGQAVVAPDGTVVAVDATGKATRVAPGQAPADAGTVGDGPFDALTAVGDEPVVLRGSTVQTLHGSVDLEGSGLVLQQPGPSSSRVLVSSTDTLYEVPLDGGKVVEHPTTGSGTPAAPVRVGSCAHAAWATATGSYLHLCDGKDAVVKNLQDTSTQDVLKFRVNRSMVVLNDTLRGRLWMPLQDTDLRTPNWDDIETPDDPEDQKDDSDSTETIQDLVTECSTESAPPAAADDEFGVRPGRATILPVIDNDSSPDCGVLVVSEVEDLPSSFGHVSTVYDGRALQVDVAPTAAGSETFRYTITDGRGTSAPSTATVRLTARPDDVNDEPVQIRTGAMKVEQGGQATYQALADFQDPDGDDLLLVGASVDPARGSVSTQQDGTLTFTAGGDKLGRARVALQVSDGTHTIKGTLDVDIRPAGSVPPQIDPVHAVTYPDQPVTIKPLDAVRSSSAEPVRLAAVQDVPGATLSPDLEAGTFTFSAGRTGTYYVPFTVTAPPQQATGLARIDVKDWPSDRPPPVAVRDRAFLPAGGEVTIDPLSNDSDPTGSVLVLQDVDVPDGSPVKAAVLDHRLVQIRSDLTLDGPEVLTYTVSNGTSSATGQIVVQPIPAAATNQSPVVQNVEVSVRTGGVVTIPVLDTAYDPDGDQLTLGTNLVEALGPGQGLLFVSGDVLRYQAPSTPVTARATFEVTDGKSTPTAATVTVKVHASDAENKKPPRPKDITARVFAGQKVRIPIPLVGIDDDGDGVTLLGNSSAPKLGNVTDKGADWIEYTAGSREFGTDSFTYAVEDWVGQRATATVTIGVSPLSSNAATVVARDDAVTIRPGQTIEVRVLANDIDSSGGELAIDPAIEVPKGIDAKIDGRRIVVVAPAKNDTIQIRYQATNTSGGRDSALLTVTVDDQAPVLPPIARDVVVSPAETFGLTEVLVDVLAVAQNPSGPADDLVVSVPATVADVARVDPGGKVIVTLVDHAQTVPFLLTNSTAPRGSASSYAFITVPALGDFPPTLRPNAPRLRVASGEELQIALDEYVKVAPGRVATYSDPLAITASNSNGAALAGADRGQVVFTSADGFAGSASITIPVTDSTGAADTHARSAFLTLPIEVYAVDDYPPTFTPAVLEVAPGEAPITVDLKSFTTGPEGPNGSAGLYTYALASAVPAGFTATLTKSVLSVKADETTPKGRTGQLAVKINYGRTGVLDKQMIDLRVIASTRAKPRVLDRTVSDGAEGQQETLNVLEGAFNPFPQSPLTVVDAVVETPNSGTAGHTGSTVSVRPDEGFIGSMVVRFRVRDVTGDPDRDAEGRITVVVRGKPATPTAPQVGDIRDRTVVLSWRAPDNRGTPITGYRLTAQPGGLQKSCASTTCTFDGLTNDTEYTFTVAAQNAVGWSDPSPASLPARPDAVADAPGTPAIEFGDGRLDVSWNVPASTGSPVTSYEVQLTGGSTTSVTEVSTRHSFTGLTNGTSYTVRVRAMNAAPKPSAWSPSATETPAGVPAAPDVKADPTDTKAGSVLEVTWSAPKDNGDRIGSYEVTVAGPGGTTATVSASTRSYTFNDAKTGEPYKVSVRAKNKAGWGTRGSTDASTSGLPTAPTSLTASVNNGKGSVDLSWSGATGNGTPITGYTVNVSDGRDPMTVSGSSTTVDGLTGGADYTFTVQSNNANGISADKATATATATTPPSEVRNLTLGDAVVDGDGQPQSVTATWSAPSTWGGGTATQYLVRFKVDNTWRDWQAPTSDTQATVSDLPTLKLFDRSFTLAVEVKADASSGNTSTTAGPRTYSRVTEPDVVRNLKFDAAADGAATVTARWDEPRDLGGASSVTYEYQLAGSDQWTSTGSTQSVSLDVDTSSGAKTVTIRVRAVSANGGPGDDKSATITVRPAPTPPPDTGGG</sequence>
<dbReference type="InterPro" id="IPR013783">
    <property type="entry name" value="Ig-like_fold"/>
</dbReference>
<keyword evidence="7" id="KW-1185">Reference proteome</keyword>
<comment type="caution">
    <text evidence="6">The sequence shown here is derived from an EMBL/GenBank/DDBJ whole genome shotgun (WGS) entry which is preliminary data.</text>
</comment>
<dbReference type="Pfam" id="PF17963">
    <property type="entry name" value="Big_9"/>
    <property type="match status" value="5"/>
</dbReference>
<dbReference type="PANTHER" id="PTHR13817">
    <property type="entry name" value="TITIN"/>
    <property type="match status" value="1"/>
</dbReference>
<dbReference type="SMART" id="SM00060">
    <property type="entry name" value="FN3"/>
    <property type="match status" value="6"/>
</dbReference>
<feature type="region of interest" description="Disordered" evidence="4">
    <location>
        <begin position="1628"/>
        <end position="1657"/>
    </location>
</feature>
<dbReference type="Gene3D" id="2.60.40.2810">
    <property type="match status" value="1"/>
</dbReference>
<keyword evidence="2" id="KW-0326">Glycosidase</keyword>
<dbReference type="OrthoDB" id="5241356at2"/>
<keyword evidence="1" id="KW-0677">Repeat</keyword>